<gene>
    <name evidence="4" type="ORF">S01H1_62545</name>
</gene>
<feature type="non-terminal residue" evidence="4">
    <location>
        <position position="172"/>
    </location>
</feature>
<dbReference type="AlphaFoldDB" id="X0XEC0"/>
<dbReference type="CDD" id="cd02980">
    <property type="entry name" value="TRX_Fd_family"/>
    <property type="match status" value="1"/>
</dbReference>
<keyword evidence="1" id="KW-0479">Metal-binding</keyword>
<sequence length="172" mass="19329">MGRINRDQLNEIKFRGKGIIDIRLGKASVDGEKHLMIGGGTACHASRSEPVRDAIREEIEKRGLSQRCKVIETGNDSFATLAPVMVVYPDGVYYVHLTPDDAEDIVSEHLIDGKLVERLLYKDPVNNKPIPKMMDIPYFSNQTMITLRNLTLIDPEKIDDAIYRDAYQGAAK</sequence>
<dbReference type="Gene3D" id="3.40.30.10">
    <property type="entry name" value="Glutaredoxin"/>
    <property type="match status" value="1"/>
</dbReference>
<evidence type="ECO:0000313" key="4">
    <source>
        <dbReference type="EMBL" id="GAG41524.1"/>
    </source>
</evidence>
<dbReference type="GO" id="GO:0046872">
    <property type="term" value="F:metal ion binding"/>
    <property type="evidence" value="ECO:0007669"/>
    <property type="project" value="UniProtKB-KW"/>
</dbReference>
<dbReference type="EMBL" id="BARS01041087">
    <property type="protein sequence ID" value="GAG41524.1"/>
    <property type="molecule type" value="Genomic_DNA"/>
</dbReference>
<keyword evidence="2" id="KW-0408">Iron</keyword>
<evidence type="ECO:0000256" key="1">
    <source>
        <dbReference type="ARBA" id="ARBA00022723"/>
    </source>
</evidence>
<dbReference type="SUPFAM" id="SSF52833">
    <property type="entry name" value="Thioredoxin-like"/>
    <property type="match status" value="1"/>
</dbReference>
<dbReference type="PANTHER" id="PTHR43578">
    <property type="entry name" value="NADH-QUINONE OXIDOREDUCTASE SUBUNIT F"/>
    <property type="match status" value="1"/>
</dbReference>
<comment type="caution">
    <text evidence="4">The sequence shown here is derived from an EMBL/GenBank/DDBJ whole genome shotgun (WGS) entry which is preliminary data.</text>
</comment>
<organism evidence="4">
    <name type="scientific">marine sediment metagenome</name>
    <dbReference type="NCBI Taxonomy" id="412755"/>
    <lineage>
        <taxon>unclassified sequences</taxon>
        <taxon>metagenomes</taxon>
        <taxon>ecological metagenomes</taxon>
    </lineage>
</organism>
<keyword evidence="3" id="KW-0411">Iron-sulfur</keyword>
<reference evidence="4" key="1">
    <citation type="journal article" date="2014" name="Front. Microbiol.">
        <title>High frequency of phylogenetically diverse reductive dehalogenase-homologous genes in deep subseafloor sedimentary metagenomes.</title>
        <authorList>
            <person name="Kawai M."/>
            <person name="Futagami T."/>
            <person name="Toyoda A."/>
            <person name="Takaki Y."/>
            <person name="Nishi S."/>
            <person name="Hori S."/>
            <person name="Arai W."/>
            <person name="Tsubouchi T."/>
            <person name="Morono Y."/>
            <person name="Uchiyama I."/>
            <person name="Ito T."/>
            <person name="Fujiyama A."/>
            <person name="Inagaki F."/>
            <person name="Takami H."/>
        </authorList>
    </citation>
    <scope>NUCLEOTIDE SEQUENCE</scope>
    <source>
        <strain evidence="4">Expedition CK06-06</strain>
    </source>
</reference>
<evidence type="ECO:0000256" key="2">
    <source>
        <dbReference type="ARBA" id="ARBA00023004"/>
    </source>
</evidence>
<name>X0XEC0_9ZZZZ</name>
<dbReference type="GO" id="GO:0051536">
    <property type="term" value="F:iron-sulfur cluster binding"/>
    <property type="evidence" value="ECO:0007669"/>
    <property type="project" value="UniProtKB-KW"/>
</dbReference>
<accession>X0XEC0</accession>
<evidence type="ECO:0000256" key="3">
    <source>
        <dbReference type="ARBA" id="ARBA00023014"/>
    </source>
</evidence>
<dbReference type="PANTHER" id="PTHR43578:SF3">
    <property type="entry name" value="NADH-QUINONE OXIDOREDUCTASE SUBUNIT F"/>
    <property type="match status" value="1"/>
</dbReference>
<dbReference type="InterPro" id="IPR036249">
    <property type="entry name" value="Thioredoxin-like_sf"/>
</dbReference>
<proteinExistence type="predicted"/>
<protein>
    <submittedName>
        <fullName evidence="4">Uncharacterized protein</fullName>
    </submittedName>
</protein>